<keyword evidence="14" id="KW-1185">Reference proteome</keyword>
<evidence type="ECO:0000256" key="3">
    <source>
        <dbReference type="ARBA" id="ARBA00022617"/>
    </source>
</evidence>
<dbReference type="PROSITE" id="PS51007">
    <property type="entry name" value="CYTC"/>
    <property type="match status" value="1"/>
</dbReference>
<comment type="subcellular location">
    <subcellularLocation>
        <location evidence="1">Membrane</location>
    </subcellularLocation>
</comment>
<evidence type="ECO:0000313" key="14">
    <source>
        <dbReference type="Proteomes" id="UP000254889"/>
    </source>
</evidence>
<dbReference type="GO" id="GO:0020037">
    <property type="term" value="F:heme binding"/>
    <property type="evidence" value="ECO:0007669"/>
    <property type="project" value="InterPro"/>
</dbReference>
<keyword evidence="3 9" id="KW-0349">Heme</keyword>
<evidence type="ECO:0000259" key="12">
    <source>
        <dbReference type="PROSITE" id="PS51007"/>
    </source>
</evidence>
<feature type="binding site" description="covalent" evidence="9">
    <location>
        <position position="64"/>
    </location>
    <ligand>
        <name>heme c</name>
        <dbReference type="ChEBI" id="CHEBI:61717"/>
    </ligand>
</feature>
<keyword evidence="11" id="KW-0732">Signal</keyword>
<keyword evidence="4 10" id="KW-0812">Transmembrane</keyword>
<evidence type="ECO:0000256" key="4">
    <source>
        <dbReference type="ARBA" id="ARBA00022692"/>
    </source>
</evidence>
<dbReference type="SUPFAM" id="SSF46626">
    <property type="entry name" value="Cytochrome c"/>
    <property type="match status" value="1"/>
</dbReference>
<evidence type="ECO:0000256" key="10">
    <source>
        <dbReference type="SAM" id="Phobius"/>
    </source>
</evidence>
<dbReference type="Pfam" id="PF02167">
    <property type="entry name" value="Cytochrom_C1"/>
    <property type="match status" value="1"/>
</dbReference>
<dbReference type="Proteomes" id="UP000254889">
    <property type="component" value="Chromosome"/>
</dbReference>
<reference evidence="13 14" key="1">
    <citation type="submission" date="2018-07" db="EMBL/GenBank/DDBJ databases">
        <authorList>
            <person name="Quirk P.G."/>
            <person name="Krulwich T.A."/>
        </authorList>
    </citation>
    <scope>NUCLEOTIDE SEQUENCE [LARGE SCALE GENOMIC DNA]</scope>
    <source>
        <strain evidence="13 14">CC-BB4</strain>
    </source>
</reference>
<evidence type="ECO:0000256" key="7">
    <source>
        <dbReference type="ARBA" id="ARBA00023004"/>
    </source>
</evidence>
<evidence type="ECO:0000256" key="11">
    <source>
        <dbReference type="SAM" id="SignalP"/>
    </source>
</evidence>
<evidence type="ECO:0000256" key="8">
    <source>
        <dbReference type="ARBA" id="ARBA00023136"/>
    </source>
</evidence>
<dbReference type="GO" id="GO:0046872">
    <property type="term" value="F:metal ion binding"/>
    <property type="evidence" value="ECO:0007669"/>
    <property type="project" value="UniProtKB-KW"/>
</dbReference>
<dbReference type="InterPro" id="IPR002326">
    <property type="entry name" value="Cyt_c1"/>
</dbReference>
<feature type="binding site" description="covalent" evidence="9">
    <location>
        <position position="207"/>
    </location>
    <ligand>
        <name>heme c</name>
        <dbReference type="ChEBI" id="CHEBI:61717"/>
    </ligand>
</feature>
<feature type="signal peptide" evidence="11">
    <location>
        <begin position="1"/>
        <end position="26"/>
    </location>
</feature>
<dbReference type="InterPro" id="IPR009056">
    <property type="entry name" value="Cyt_c-like_dom"/>
</dbReference>
<dbReference type="Gene3D" id="1.20.5.100">
    <property type="entry name" value="Cytochrome c1, transmembrane anchor, C-terminal"/>
    <property type="match status" value="1"/>
</dbReference>
<feature type="binding site" description="covalent" evidence="9">
    <location>
        <position position="67"/>
    </location>
    <ligand>
        <name>heme c</name>
        <dbReference type="ChEBI" id="CHEBI:61717"/>
    </ligand>
</feature>
<dbReference type="EMBL" id="CP031417">
    <property type="protein sequence ID" value="AXK83361.1"/>
    <property type="molecule type" value="Genomic_DNA"/>
</dbReference>
<organism evidence="13 14">
    <name type="scientific">Pseudolabrys taiwanensis</name>
    <dbReference type="NCBI Taxonomy" id="331696"/>
    <lineage>
        <taxon>Bacteria</taxon>
        <taxon>Pseudomonadati</taxon>
        <taxon>Pseudomonadota</taxon>
        <taxon>Alphaproteobacteria</taxon>
        <taxon>Hyphomicrobiales</taxon>
        <taxon>Xanthobacteraceae</taxon>
        <taxon>Pseudolabrys</taxon>
    </lineage>
</organism>
<protein>
    <recommendedName>
        <fullName evidence="2">Cytochrome c1</fullName>
    </recommendedName>
</protein>
<name>A0A346A2G4_9HYPH</name>
<dbReference type="KEGG" id="ptaw:DW352_24255"/>
<dbReference type="PANTHER" id="PTHR10266:SF3">
    <property type="entry name" value="CYTOCHROME C1, HEME PROTEIN, MITOCHONDRIAL"/>
    <property type="match status" value="1"/>
</dbReference>
<evidence type="ECO:0000256" key="2">
    <source>
        <dbReference type="ARBA" id="ARBA00016165"/>
    </source>
</evidence>
<keyword evidence="5 9" id="KW-0479">Metal-binding</keyword>
<keyword evidence="8 10" id="KW-0472">Membrane</keyword>
<feature type="transmembrane region" description="Helical" evidence="10">
    <location>
        <begin position="251"/>
        <end position="269"/>
    </location>
</feature>
<accession>A0A346A2G4</accession>
<gene>
    <name evidence="13" type="ORF">DW352_24255</name>
</gene>
<dbReference type="GO" id="GO:0009055">
    <property type="term" value="F:electron transfer activity"/>
    <property type="evidence" value="ECO:0007669"/>
    <property type="project" value="InterPro"/>
</dbReference>
<evidence type="ECO:0000256" key="6">
    <source>
        <dbReference type="ARBA" id="ARBA00022989"/>
    </source>
</evidence>
<dbReference type="PANTHER" id="PTHR10266">
    <property type="entry name" value="CYTOCHROME C1"/>
    <property type="match status" value="1"/>
</dbReference>
<dbReference type="Gene3D" id="1.10.760.10">
    <property type="entry name" value="Cytochrome c-like domain"/>
    <property type="match status" value="1"/>
</dbReference>
<keyword evidence="6 10" id="KW-1133">Transmembrane helix</keyword>
<comment type="cofactor">
    <cofactor evidence="9">
        <name>heme c</name>
        <dbReference type="ChEBI" id="CHEBI:61717"/>
    </cofactor>
    <text evidence="9">Binds 1 heme c group covalently per subunit.</text>
</comment>
<feature type="domain" description="Cytochrome c" evidence="12">
    <location>
        <begin position="51"/>
        <end position="182"/>
    </location>
</feature>
<dbReference type="GO" id="GO:0016020">
    <property type="term" value="C:membrane"/>
    <property type="evidence" value="ECO:0007669"/>
    <property type="project" value="UniProtKB-SubCell"/>
</dbReference>
<dbReference type="OrthoDB" id="9808471at2"/>
<proteinExistence type="predicted"/>
<evidence type="ECO:0000313" key="13">
    <source>
        <dbReference type="EMBL" id="AXK83361.1"/>
    </source>
</evidence>
<feature type="chain" id="PRO_5016558700" description="Cytochrome c1" evidence="11">
    <location>
        <begin position="27"/>
        <end position="278"/>
    </location>
</feature>
<sequence>MVMTMQRTFIALTLAASLVGIGAAQAQEHGAPVPPPQKWSFSGPFGKYDEAQLQRGFKIYKEVCSACHSMSLLSFRNLAEPGGPGFSEAQAAAVAADYKIKDLDDKGEPIERPGRPADYFPSPFPNALAAAAANGGTAPPDFSTIAKARTYERGFPWFLIDIVTQYQEQGPDYIHALLNGYEDAPKDFALPPGGNYNKYFPGHSIAMPKPLSDGQVTYDDGSPQTVDQYGKDVAAFLMWAAEPHMIARKRIGFQVMIFLLVLAGLTYFTKKKVWSAVH</sequence>
<feature type="binding site" description="covalent" evidence="9">
    <location>
        <position position="68"/>
    </location>
    <ligand>
        <name>heme c</name>
        <dbReference type="ChEBI" id="CHEBI:61717"/>
    </ligand>
</feature>
<evidence type="ECO:0000256" key="9">
    <source>
        <dbReference type="PIRSR" id="PIRSR602326-1"/>
    </source>
</evidence>
<dbReference type="PRINTS" id="PR00603">
    <property type="entry name" value="CYTOCHROMEC1"/>
</dbReference>
<dbReference type="InterPro" id="IPR036909">
    <property type="entry name" value="Cyt_c-like_dom_sf"/>
</dbReference>
<evidence type="ECO:0000256" key="1">
    <source>
        <dbReference type="ARBA" id="ARBA00004370"/>
    </source>
</evidence>
<dbReference type="AlphaFoldDB" id="A0A346A2G4"/>
<keyword evidence="7 9" id="KW-0408">Iron</keyword>
<evidence type="ECO:0000256" key="5">
    <source>
        <dbReference type="ARBA" id="ARBA00022723"/>
    </source>
</evidence>